<evidence type="ECO:0000313" key="2">
    <source>
        <dbReference type="Proteomes" id="UP000789920"/>
    </source>
</evidence>
<accession>A0ACA9SY01</accession>
<keyword evidence="2" id="KW-1185">Reference proteome</keyword>
<name>A0ACA9SY01_9GLOM</name>
<comment type="caution">
    <text evidence="1">The sequence shown here is derived from an EMBL/GenBank/DDBJ whole genome shotgun (WGS) entry which is preliminary data.</text>
</comment>
<dbReference type="Proteomes" id="UP000789920">
    <property type="component" value="Unassembled WGS sequence"/>
</dbReference>
<protein>
    <submittedName>
        <fullName evidence="1">30504_t:CDS:1</fullName>
    </submittedName>
</protein>
<reference evidence="1" key="1">
    <citation type="submission" date="2021-06" db="EMBL/GenBank/DDBJ databases">
        <authorList>
            <person name="Kallberg Y."/>
            <person name="Tangrot J."/>
            <person name="Rosling A."/>
        </authorList>
    </citation>
    <scope>NUCLEOTIDE SEQUENCE</scope>
    <source>
        <strain evidence="1">MA461A</strain>
    </source>
</reference>
<proteinExistence type="predicted"/>
<gene>
    <name evidence="1" type="ORF">RPERSI_LOCUS36852</name>
</gene>
<feature type="non-terminal residue" evidence="1">
    <location>
        <position position="1"/>
    </location>
</feature>
<sequence>ITPLVNNVLPYQRQQGFYVTRAYTNCQQKHAKCMGEATCERCILRGLECTFIDSGKKRGPKINGKHTKRVYIFNGLENDFDGTSTQFLMPCRITHRLYHRHLDIPTAR</sequence>
<evidence type="ECO:0000313" key="1">
    <source>
        <dbReference type="EMBL" id="CAG8852007.1"/>
    </source>
</evidence>
<organism evidence="1 2">
    <name type="scientific">Racocetra persica</name>
    <dbReference type="NCBI Taxonomy" id="160502"/>
    <lineage>
        <taxon>Eukaryota</taxon>
        <taxon>Fungi</taxon>
        <taxon>Fungi incertae sedis</taxon>
        <taxon>Mucoromycota</taxon>
        <taxon>Glomeromycotina</taxon>
        <taxon>Glomeromycetes</taxon>
        <taxon>Diversisporales</taxon>
        <taxon>Gigasporaceae</taxon>
        <taxon>Racocetra</taxon>
    </lineage>
</organism>
<dbReference type="EMBL" id="CAJVQC010179416">
    <property type="protein sequence ID" value="CAG8852007.1"/>
    <property type="molecule type" value="Genomic_DNA"/>
</dbReference>